<feature type="region of interest" description="Disordered" evidence="1">
    <location>
        <begin position="59"/>
        <end position="81"/>
    </location>
</feature>
<dbReference type="InterPro" id="IPR010985">
    <property type="entry name" value="Ribbon_hlx_hlx"/>
</dbReference>
<dbReference type="OrthoDB" id="3695326at2"/>
<reference evidence="3" key="1">
    <citation type="submission" date="2009-10" db="EMBL/GenBank/DDBJ databases">
        <title>The complete chromosome of Gordonia bronchialis DSM 43247.</title>
        <authorList>
            <consortium name="US DOE Joint Genome Institute (JGI-PGF)"/>
            <person name="Lucas S."/>
            <person name="Copeland A."/>
            <person name="Lapidus A."/>
            <person name="Glavina del Rio T."/>
            <person name="Dalin E."/>
            <person name="Tice H."/>
            <person name="Bruce D."/>
            <person name="Goodwin L."/>
            <person name="Pitluck S."/>
            <person name="Kyrpides N."/>
            <person name="Mavromatis K."/>
            <person name="Ivanova N."/>
            <person name="Ovchinnikova G."/>
            <person name="Saunders E."/>
            <person name="Brettin T."/>
            <person name="Detter J.C."/>
            <person name="Han C."/>
            <person name="Larimer F."/>
            <person name="Land M."/>
            <person name="Hauser L."/>
            <person name="Markowitz V."/>
            <person name="Cheng J.-F."/>
            <person name="Hugenholtz P."/>
            <person name="Woyke T."/>
            <person name="Wu D."/>
            <person name="Jando M."/>
            <person name="Schneider S."/>
            <person name="Goeker M."/>
            <person name="Klenk H.-P."/>
            <person name="Eisen J.A."/>
        </authorList>
    </citation>
    <scope>NUCLEOTIDE SEQUENCE [LARGE SCALE GENOMIC DNA]</scope>
    <source>
        <strain evidence="3">ATCC 25592 / DSM 43247 / BCRC 13721 / JCM 3198 / KCTC 3076 / NBRC 16047 / NCTC 10667</strain>
    </source>
</reference>
<dbReference type="HOGENOM" id="CLU_194540_0_0_11"/>
<reference evidence="2 3" key="2">
    <citation type="journal article" date="2010" name="Stand. Genomic Sci.">
        <title>Complete genome sequence of Gordonia bronchialis type strain (3410).</title>
        <authorList>
            <person name="Ivanova N."/>
            <person name="Sikorski J."/>
            <person name="Jando M."/>
            <person name="Lapidus A."/>
            <person name="Nolan M."/>
            <person name="Lucas S."/>
            <person name="Del Rio T.G."/>
            <person name="Tice H."/>
            <person name="Copeland A."/>
            <person name="Cheng J.F."/>
            <person name="Chen F."/>
            <person name="Bruce D."/>
            <person name="Goodwin L."/>
            <person name="Pitluck S."/>
            <person name="Mavromatis K."/>
            <person name="Ovchinnikova G."/>
            <person name="Pati A."/>
            <person name="Chen A."/>
            <person name="Palaniappan K."/>
            <person name="Land M."/>
            <person name="Hauser L."/>
            <person name="Chang Y.J."/>
            <person name="Jeffries C.D."/>
            <person name="Chain P."/>
            <person name="Saunders E."/>
            <person name="Han C."/>
            <person name="Detter J.C."/>
            <person name="Brettin T."/>
            <person name="Rohde M."/>
            <person name="Goker M."/>
            <person name="Bristow J."/>
            <person name="Eisen J.A."/>
            <person name="Markowitz V."/>
            <person name="Hugenholtz P."/>
            <person name="Klenk H.P."/>
            <person name="Kyrpides N.C."/>
        </authorList>
    </citation>
    <scope>NUCLEOTIDE SEQUENCE [LARGE SCALE GENOMIC DNA]</scope>
    <source>
        <strain evidence="3">ATCC 25592 / DSM 43247 / BCRC 13721 / JCM 3198 / KCTC 3076 / NBRC 16047 / NCTC 10667</strain>
    </source>
</reference>
<dbReference type="KEGG" id="gbr:Gbro_3426"/>
<dbReference type="Proteomes" id="UP000001219">
    <property type="component" value="Chromosome"/>
</dbReference>
<proteinExistence type="predicted"/>
<keyword evidence="3" id="KW-1185">Reference proteome</keyword>
<dbReference type="SUPFAM" id="SSF47598">
    <property type="entry name" value="Ribbon-helix-helix"/>
    <property type="match status" value="1"/>
</dbReference>
<dbReference type="eggNOG" id="ENOG5033D1M">
    <property type="taxonomic scope" value="Bacteria"/>
</dbReference>
<dbReference type="EMBL" id="CP001802">
    <property type="protein sequence ID" value="ACY22621.1"/>
    <property type="molecule type" value="Genomic_DNA"/>
</dbReference>
<dbReference type="GO" id="GO:0006355">
    <property type="term" value="P:regulation of DNA-templated transcription"/>
    <property type="evidence" value="ECO:0007669"/>
    <property type="project" value="InterPro"/>
</dbReference>
<evidence type="ECO:0000256" key="1">
    <source>
        <dbReference type="SAM" id="MobiDB-lite"/>
    </source>
</evidence>
<evidence type="ECO:0000313" key="3">
    <source>
        <dbReference type="Proteomes" id="UP000001219"/>
    </source>
</evidence>
<accession>D0LE29</accession>
<dbReference type="AlphaFoldDB" id="D0LE29"/>
<protein>
    <submittedName>
        <fullName evidence="2">Uncharacterized protein</fullName>
    </submittedName>
</protein>
<dbReference type="RefSeq" id="WP_012835136.1">
    <property type="nucleotide sequence ID" value="NC_013441.1"/>
</dbReference>
<sequence>MANLTITVDDETLKRARIRAIERGESVNRYLAQRLAEYAASARRERAVADFVGLSRELSGTSGGTGWTREELYDAATEADR</sequence>
<name>D0LE29_GORB4</name>
<organism evidence="2 3">
    <name type="scientific">Gordonia bronchialis (strain ATCC 25592 / DSM 43247 / BCRC 13721 / JCM 3198 / KCTC 3076 / NBRC 16047 / NCTC 10667)</name>
    <name type="common">Rhodococcus bronchialis</name>
    <dbReference type="NCBI Taxonomy" id="526226"/>
    <lineage>
        <taxon>Bacteria</taxon>
        <taxon>Bacillati</taxon>
        <taxon>Actinomycetota</taxon>
        <taxon>Actinomycetes</taxon>
        <taxon>Mycobacteriales</taxon>
        <taxon>Gordoniaceae</taxon>
        <taxon>Gordonia</taxon>
    </lineage>
</organism>
<evidence type="ECO:0000313" key="2">
    <source>
        <dbReference type="EMBL" id="ACY22621.1"/>
    </source>
</evidence>
<feature type="compositionally biased region" description="Basic and acidic residues" evidence="1">
    <location>
        <begin position="68"/>
        <end position="81"/>
    </location>
</feature>
<gene>
    <name evidence="2" type="ordered locus">Gbro_3426</name>
</gene>